<name>A0ABV7H504_9BURK</name>
<protein>
    <submittedName>
        <fullName evidence="2">Alpha/beta fold hydrolase</fullName>
    </submittedName>
</protein>
<dbReference type="Pfam" id="PF12697">
    <property type="entry name" value="Abhydrolase_6"/>
    <property type="match status" value="1"/>
</dbReference>
<keyword evidence="3" id="KW-1185">Reference proteome</keyword>
<sequence length="294" mass="32037">MTAPQNFAPPRQLSVQCLSARGLHRMAYLEWGDPAADTVLVCVHGLTRCAWDFEAVAQRLSPCLRVVAPDVVGRGASDWLADPMAYGVPQYMADMTTLLARLDARRVFWFGTSMGGLIGMALASLKDSPIERMLINDVGPHIEPAALARIGAYVGQAPAHASFDAAVAYVRTVAASFGPHTDAQWAELTRHVVRETPQGWVMHYDPAIAKPFAAATPEQAAAGESVMWAAWRQIRARMLVVRGEQSDLLSRATVARMQAENSRAEAVEIDGVGHAPTFLQADQIDLAERFFLEE</sequence>
<accession>A0ABV7H504</accession>
<gene>
    <name evidence="2" type="ORF">ACFOEN_03305</name>
</gene>
<dbReference type="Gene3D" id="3.40.50.1820">
    <property type="entry name" value="alpha/beta hydrolase"/>
    <property type="match status" value="1"/>
</dbReference>
<dbReference type="InterPro" id="IPR050228">
    <property type="entry name" value="Carboxylesterase_BioH"/>
</dbReference>
<evidence type="ECO:0000259" key="1">
    <source>
        <dbReference type="Pfam" id="PF12697"/>
    </source>
</evidence>
<dbReference type="InterPro" id="IPR000073">
    <property type="entry name" value="AB_hydrolase_1"/>
</dbReference>
<reference evidence="3" key="1">
    <citation type="journal article" date="2019" name="Int. J. Syst. Evol. Microbiol.">
        <title>The Global Catalogue of Microorganisms (GCM) 10K type strain sequencing project: providing services to taxonomists for standard genome sequencing and annotation.</title>
        <authorList>
            <consortium name="The Broad Institute Genomics Platform"/>
            <consortium name="The Broad Institute Genome Sequencing Center for Infectious Disease"/>
            <person name="Wu L."/>
            <person name="Ma J."/>
        </authorList>
    </citation>
    <scope>NUCLEOTIDE SEQUENCE [LARGE SCALE GENOMIC DNA]</scope>
    <source>
        <strain evidence="3">KCTC 52168</strain>
    </source>
</reference>
<dbReference type="Proteomes" id="UP001595556">
    <property type="component" value="Unassembled WGS sequence"/>
</dbReference>
<evidence type="ECO:0000313" key="2">
    <source>
        <dbReference type="EMBL" id="MFC3146666.1"/>
    </source>
</evidence>
<proteinExistence type="predicted"/>
<organism evidence="2 3">
    <name type="scientific">Piscinibacterium candidicorallinum</name>
    <dbReference type="NCBI Taxonomy" id="1793872"/>
    <lineage>
        <taxon>Bacteria</taxon>
        <taxon>Pseudomonadati</taxon>
        <taxon>Pseudomonadota</taxon>
        <taxon>Betaproteobacteria</taxon>
        <taxon>Burkholderiales</taxon>
        <taxon>Piscinibacterium</taxon>
    </lineage>
</organism>
<dbReference type="EMBL" id="JBHRTI010000003">
    <property type="protein sequence ID" value="MFC3146666.1"/>
    <property type="molecule type" value="Genomic_DNA"/>
</dbReference>
<dbReference type="GO" id="GO:0016787">
    <property type="term" value="F:hydrolase activity"/>
    <property type="evidence" value="ECO:0007669"/>
    <property type="project" value="UniProtKB-KW"/>
</dbReference>
<dbReference type="RefSeq" id="WP_377301061.1">
    <property type="nucleotide sequence ID" value="NZ_CP180191.1"/>
</dbReference>
<evidence type="ECO:0000313" key="3">
    <source>
        <dbReference type="Proteomes" id="UP001595556"/>
    </source>
</evidence>
<dbReference type="SUPFAM" id="SSF53474">
    <property type="entry name" value="alpha/beta-Hydrolases"/>
    <property type="match status" value="1"/>
</dbReference>
<dbReference type="PANTHER" id="PTHR43194">
    <property type="entry name" value="HYDROLASE ALPHA/BETA FOLD FAMILY"/>
    <property type="match status" value="1"/>
</dbReference>
<feature type="domain" description="AB hydrolase-1" evidence="1">
    <location>
        <begin position="40"/>
        <end position="278"/>
    </location>
</feature>
<dbReference type="InterPro" id="IPR029058">
    <property type="entry name" value="AB_hydrolase_fold"/>
</dbReference>
<dbReference type="PANTHER" id="PTHR43194:SF2">
    <property type="entry name" value="PEROXISOMAL MEMBRANE PROTEIN LPX1"/>
    <property type="match status" value="1"/>
</dbReference>
<keyword evidence="2" id="KW-0378">Hydrolase</keyword>
<comment type="caution">
    <text evidence="2">The sequence shown here is derived from an EMBL/GenBank/DDBJ whole genome shotgun (WGS) entry which is preliminary data.</text>
</comment>